<protein>
    <submittedName>
        <fullName evidence="2">Cobalt/nickel transport protein</fullName>
    </submittedName>
</protein>
<dbReference type="AlphaFoldDB" id="A0A1G8EQ44"/>
<evidence type="ECO:0000256" key="1">
    <source>
        <dbReference type="SAM" id="SignalP"/>
    </source>
</evidence>
<reference evidence="3" key="1">
    <citation type="submission" date="2016-10" db="EMBL/GenBank/DDBJ databases">
        <authorList>
            <person name="Varghese N."/>
            <person name="Submissions S."/>
        </authorList>
    </citation>
    <scope>NUCLEOTIDE SEQUENCE [LARGE SCALE GENOMIC DNA]</scope>
    <source>
        <strain evidence="3">930I</strain>
    </source>
</reference>
<dbReference type="OrthoDB" id="9780723at2"/>
<organism evidence="2 3">
    <name type="scientific">Roseospirillum parvum</name>
    <dbReference type="NCBI Taxonomy" id="83401"/>
    <lineage>
        <taxon>Bacteria</taxon>
        <taxon>Pseudomonadati</taxon>
        <taxon>Pseudomonadota</taxon>
        <taxon>Alphaproteobacteria</taxon>
        <taxon>Rhodospirillales</taxon>
        <taxon>Rhodospirillaceae</taxon>
        <taxon>Roseospirillum</taxon>
    </lineage>
</organism>
<name>A0A1G8EQ44_9PROT</name>
<dbReference type="Proteomes" id="UP000217076">
    <property type="component" value="Unassembled WGS sequence"/>
</dbReference>
<feature type="non-terminal residue" evidence="2">
    <location>
        <position position="77"/>
    </location>
</feature>
<proteinExistence type="predicted"/>
<accession>A0A1G8EQ44</accession>
<feature type="signal peptide" evidence="1">
    <location>
        <begin position="1"/>
        <end position="20"/>
    </location>
</feature>
<dbReference type="EMBL" id="FNCV01000011">
    <property type="protein sequence ID" value="SDH71984.1"/>
    <property type="molecule type" value="Genomic_DNA"/>
</dbReference>
<feature type="chain" id="PRO_5011443857" evidence="1">
    <location>
        <begin position="21"/>
        <end position="77"/>
    </location>
</feature>
<sequence length="77" mass="8352">MRFRTTLPAALGAAACLALAAPAEAHFQLVYTPEVNLEQPGDVPLSLYFWHPMENGHAMDMGQPEALACHFKGEAID</sequence>
<evidence type="ECO:0000313" key="2">
    <source>
        <dbReference type="EMBL" id="SDH71984.1"/>
    </source>
</evidence>
<dbReference type="STRING" id="83401.SAMN05421742_1111"/>
<keyword evidence="1" id="KW-0732">Signal</keyword>
<keyword evidence="3" id="KW-1185">Reference proteome</keyword>
<gene>
    <name evidence="2" type="ORF">SAMN05421742_1111</name>
</gene>
<dbReference type="PROSITE" id="PS51257">
    <property type="entry name" value="PROKAR_LIPOPROTEIN"/>
    <property type="match status" value="1"/>
</dbReference>
<evidence type="ECO:0000313" key="3">
    <source>
        <dbReference type="Proteomes" id="UP000217076"/>
    </source>
</evidence>